<organism evidence="6 7">
    <name type="scientific">Cryptococcus decagattii</name>
    <dbReference type="NCBI Taxonomy" id="1859122"/>
    <lineage>
        <taxon>Eukaryota</taxon>
        <taxon>Fungi</taxon>
        <taxon>Dikarya</taxon>
        <taxon>Basidiomycota</taxon>
        <taxon>Agaricomycotina</taxon>
        <taxon>Tremellomycetes</taxon>
        <taxon>Tremellales</taxon>
        <taxon>Cryptococcaceae</taxon>
        <taxon>Cryptococcus</taxon>
        <taxon>Cryptococcus gattii species complex</taxon>
    </lineage>
</organism>
<dbReference type="InterPro" id="IPR037274">
    <property type="entry name" value="Znf_CHY_sf"/>
</dbReference>
<proteinExistence type="predicted"/>
<dbReference type="InterPro" id="IPR008913">
    <property type="entry name" value="Znf_CHY"/>
</dbReference>
<dbReference type="EMBL" id="CP143818">
    <property type="protein sequence ID" value="WVO25054.1"/>
    <property type="molecule type" value="Genomic_DNA"/>
</dbReference>
<evidence type="ECO:0000256" key="1">
    <source>
        <dbReference type="ARBA" id="ARBA00022723"/>
    </source>
</evidence>
<keyword evidence="1" id="KW-0479">Metal-binding</keyword>
<evidence type="ECO:0000313" key="7">
    <source>
        <dbReference type="Proteomes" id="UP001432216"/>
    </source>
</evidence>
<dbReference type="PANTHER" id="PTHR28082">
    <property type="entry name" value="ZINC FINGER PROTEIN"/>
    <property type="match status" value="1"/>
</dbReference>
<dbReference type="RefSeq" id="XP_064724293.1">
    <property type="nucleotide sequence ID" value="XM_064868221.1"/>
</dbReference>
<reference evidence="6 7" key="1">
    <citation type="submission" date="2024-01" db="EMBL/GenBank/DDBJ databases">
        <title>Comparative genomics of Cryptococcus and Kwoniella reveals pathogenesis evolution and contrasting modes of karyotype evolution via chromosome fusion or intercentromeric recombination.</title>
        <authorList>
            <person name="Coelho M.A."/>
            <person name="David-Palma M."/>
            <person name="Shea T."/>
            <person name="Bowers K."/>
            <person name="McGinley-Smith S."/>
            <person name="Mohammad A.W."/>
            <person name="Gnirke A."/>
            <person name="Yurkov A.M."/>
            <person name="Nowrousian M."/>
            <person name="Sun S."/>
            <person name="Cuomo C.A."/>
            <person name="Heitman J."/>
        </authorList>
    </citation>
    <scope>NUCLEOTIDE SEQUENCE [LARGE SCALE GENOMIC DNA]</scope>
    <source>
        <strain evidence="6 7">7685027</strain>
    </source>
</reference>
<keyword evidence="7" id="KW-1185">Reference proteome</keyword>
<evidence type="ECO:0000313" key="6">
    <source>
        <dbReference type="EMBL" id="WVO25054.1"/>
    </source>
</evidence>
<sequence length="135" mass="15819">MCKHILNAQVAIRAPCCKKFFDCPQCHAESQDHPLRKTMEMAFLCKKCKKAFRKDMTEYEEADEYCPHCDNQYVIEAKEPQAMIGVEGEDARIDNRMLKDDRVKEKPERSLFAAQDMSNKLDRMPLFQLNPKESR</sequence>
<dbReference type="PROSITE" id="PS51266">
    <property type="entry name" value="ZF_CHY"/>
    <property type="match status" value="1"/>
</dbReference>
<dbReference type="InterPro" id="IPR052604">
    <property type="entry name" value="Mito_Tim_assembly_helper"/>
</dbReference>
<evidence type="ECO:0000256" key="2">
    <source>
        <dbReference type="ARBA" id="ARBA00022771"/>
    </source>
</evidence>
<dbReference type="Pfam" id="PF05495">
    <property type="entry name" value="zf-CHY"/>
    <property type="match status" value="1"/>
</dbReference>
<name>A0ABZ2B3T2_9TREE</name>
<accession>A0ABZ2B3T2</accession>
<evidence type="ECO:0000259" key="5">
    <source>
        <dbReference type="PROSITE" id="PS51266"/>
    </source>
</evidence>
<keyword evidence="3" id="KW-0862">Zinc</keyword>
<dbReference type="SUPFAM" id="SSF161219">
    <property type="entry name" value="CHY zinc finger-like"/>
    <property type="match status" value="1"/>
</dbReference>
<feature type="domain" description="CHY-type" evidence="5">
    <location>
        <begin position="1"/>
        <end position="71"/>
    </location>
</feature>
<protein>
    <recommendedName>
        <fullName evidence="5">CHY-type domain-containing protein</fullName>
    </recommendedName>
</protein>
<evidence type="ECO:0000256" key="4">
    <source>
        <dbReference type="PROSITE-ProRule" id="PRU00601"/>
    </source>
</evidence>
<dbReference type="PANTHER" id="PTHR28082:SF2">
    <property type="entry name" value="CHY-TYPE DOMAIN-CONTAINING PROTEIN"/>
    <property type="match status" value="1"/>
</dbReference>
<dbReference type="Proteomes" id="UP001432216">
    <property type="component" value="Chromosome 13"/>
</dbReference>
<dbReference type="GeneID" id="89993207"/>
<gene>
    <name evidence="6" type="ORF">IAS62_006439</name>
</gene>
<evidence type="ECO:0000256" key="3">
    <source>
        <dbReference type="ARBA" id="ARBA00022833"/>
    </source>
</evidence>
<keyword evidence="2 4" id="KW-0863">Zinc-finger</keyword>